<gene>
    <name evidence="1" type="ORF">EYC84_005950</name>
</gene>
<organism evidence="1 2">
    <name type="scientific">Monilinia fructicola</name>
    <name type="common">Brown rot fungus</name>
    <name type="synonym">Ciboria fructicola</name>
    <dbReference type="NCBI Taxonomy" id="38448"/>
    <lineage>
        <taxon>Eukaryota</taxon>
        <taxon>Fungi</taxon>
        <taxon>Dikarya</taxon>
        <taxon>Ascomycota</taxon>
        <taxon>Pezizomycotina</taxon>
        <taxon>Leotiomycetes</taxon>
        <taxon>Helotiales</taxon>
        <taxon>Sclerotiniaceae</taxon>
        <taxon>Monilinia</taxon>
    </lineage>
</organism>
<name>A0A5M9K2Y4_MONFR</name>
<keyword evidence="2" id="KW-1185">Reference proteome</keyword>
<sequence>MDGYSCVLWTVYEWRREEREREEEEGEEAETLILYGWLNANQSINESAGVNQCNESVSQSVNQSIYIV</sequence>
<evidence type="ECO:0000313" key="1">
    <source>
        <dbReference type="EMBL" id="KAA8574496.1"/>
    </source>
</evidence>
<dbReference type="Proteomes" id="UP000322873">
    <property type="component" value="Unassembled WGS sequence"/>
</dbReference>
<dbReference type="EMBL" id="VICG01000003">
    <property type="protein sequence ID" value="KAA8574496.1"/>
    <property type="molecule type" value="Genomic_DNA"/>
</dbReference>
<protein>
    <submittedName>
        <fullName evidence="1">Uncharacterized protein</fullName>
    </submittedName>
</protein>
<dbReference type="AlphaFoldDB" id="A0A5M9K2Y4"/>
<reference evidence="1 2" key="1">
    <citation type="submission" date="2019-06" db="EMBL/GenBank/DDBJ databases">
        <title>Genome Sequence of the Brown Rot Fungal Pathogen Monilinia fructicola.</title>
        <authorList>
            <person name="De Miccolis Angelini R.M."/>
            <person name="Landi L."/>
            <person name="Abate D."/>
            <person name="Pollastro S."/>
            <person name="Romanazzi G."/>
            <person name="Faretra F."/>
        </authorList>
    </citation>
    <scope>NUCLEOTIDE SEQUENCE [LARGE SCALE GENOMIC DNA]</scope>
    <source>
        <strain evidence="1 2">Mfrc123</strain>
    </source>
</reference>
<evidence type="ECO:0000313" key="2">
    <source>
        <dbReference type="Proteomes" id="UP000322873"/>
    </source>
</evidence>
<proteinExistence type="predicted"/>
<comment type="caution">
    <text evidence="1">The sequence shown here is derived from an EMBL/GenBank/DDBJ whole genome shotgun (WGS) entry which is preliminary data.</text>
</comment>
<accession>A0A5M9K2Y4</accession>